<keyword evidence="3" id="KW-1133">Transmembrane helix</keyword>
<evidence type="ECO:0000256" key="2">
    <source>
        <dbReference type="ARBA" id="ARBA00023315"/>
    </source>
</evidence>
<name>A0A3B1A0B4_9ZZZZ</name>
<evidence type="ECO:0000259" key="4">
    <source>
        <dbReference type="SMART" id="SM00563"/>
    </source>
</evidence>
<sequence>MDNLIALLRSLLFSVIYVVSAILFSIPSVLTYPLPFEQRYRFIKQWARFNVWSLKICCNLSFEIKGQENIPTEPVICLVKHQSTWETLALQLVFPAQVWLLKRELLWLPFFGWGLAMLEPIAIDRKAGRQAVKQLINQGTERLQKGRWVVIYPEGTRVKIGEHKPYKLGGAILAEHSKYPVLPVAHNAGHFWSKQSFIKKPGVITLSIGPIIDSKDKKAAEINQLVESWIETECAQLEHYHSG</sequence>
<dbReference type="SUPFAM" id="SSF69593">
    <property type="entry name" value="Glycerol-3-phosphate (1)-acyltransferase"/>
    <property type="match status" value="1"/>
</dbReference>
<organism evidence="5">
    <name type="scientific">hydrothermal vent metagenome</name>
    <dbReference type="NCBI Taxonomy" id="652676"/>
    <lineage>
        <taxon>unclassified sequences</taxon>
        <taxon>metagenomes</taxon>
        <taxon>ecological metagenomes</taxon>
    </lineage>
</organism>
<feature type="transmembrane region" description="Helical" evidence="3">
    <location>
        <begin position="12"/>
        <end position="32"/>
    </location>
</feature>
<feature type="domain" description="Phospholipid/glycerol acyltransferase" evidence="4">
    <location>
        <begin position="75"/>
        <end position="189"/>
    </location>
</feature>
<protein>
    <submittedName>
        <fullName evidence="5">Acyl-CoA:1-acyl-sn-glycerol-3-phosphate acyltransferase</fullName>
        <ecNumber evidence="5">2.3.1.51</ecNumber>
    </submittedName>
</protein>
<evidence type="ECO:0000256" key="1">
    <source>
        <dbReference type="ARBA" id="ARBA00022679"/>
    </source>
</evidence>
<keyword evidence="3" id="KW-0472">Membrane</keyword>
<dbReference type="Pfam" id="PF01553">
    <property type="entry name" value="Acyltransferase"/>
    <property type="match status" value="1"/>
</dbReference>
<evidence type="ECO:0000256" key="3">
    <source>
        <dbReference type="SAM" id="Phobius"/>
    </source>
</evidence>
<keyword evidence="1 5" id="KW-0808">Transferase</keyword>
<dbReference type="InterPro" id="IPR002123">
    <property type="entry name" value="Plipid/glycerol_acylTrfase"/>
</dbReference>
<gene>
    <name evidence="5" type="ORF">MNBD_GAMMA16-46</name>
</gene>
<dbReference type="AlphaFoldDB" id="A0A3B1A0B4"/>
<accession>A0A3B1A0B4</accession>
<dbReference type="GO" id="GO:0003841">
    <property type="term" value="F:1-acylglycerol-3-phosphate O-acyltransferase activity"/>
    <property type="evidence" value="ECO:0007669"/>
    <property type="project" value="UniProtKB-EC"/>
</dbReference>
<keyword evidence="2 5" id="KW-0012">Acyltransferase</keyword>
<dbReference type="PANTHER" id="PTHR10434:SF40">
    <property type="entry name" value="1-ACYL-SN-GLYCEROL-3-PHOSPHATE ACYLTRANSFERASE"/>
    <property type="match status" value="1"/>
</dbReference>
<keyword evidence="3" id="KW-0812">Transmembrane</keyword>
<evidence type="ECO:0000313" key="5">
    <source>
        <dbReference type="EMBL" id="VAW86276.1"/>
    </source>
</evidence>
<dbReference type="SMART" id="SM00563">
    <property type="entry name" value="PlsC"/>
    <property type="match status" value="1"/>
</dbReference>
<dbReference type="GO" id="GO:0006654">
    <property type="term" value="P:phosphatidic acid biosynthetic process"/>
    <property type="evidence" value="ECO:0007669"/>
    <property type="project" value="TreeGrafter"/>
</dbReference>
<dbReference type="PANTHER" id="PTHR10434">
    <property type="entry name" value="1-ACYL-SN-GLYCEROL-3-PHOSPHATE ACYLTRANSFERASE"/>
    <property type="match status" value="1"/>
</dbReference>
<dbReference type="CDD" id="cd07989">
    <property type="entry name" value="LPLAT_AGPAT-like"/>
    <property type="match status" value="1"/>
</dbReference>
<dbReference type="EMBL" id="UOFO01000089">
    <property type="protein sequence ID" value="VAW86276.1"/>
    <property type="molecule type" value="Genomic_DNA"/>
</dbReference>
<reference evidence="5" key="1">
    <citation type="submission" date="2018-06" db="EMBL/GenBank/DDBJ databases">
        <authorList>
            <person name="Zhirakovskaya E."/>
        </authorList>
    </citation>
    <scope>NUCLEOTIDE SEQUENCE</scope>
</reference>
<dbReference type="EC" id="2.3.1.51" evidence="5"/>
<proteinExistence type="predicted"/>